<dbReference type="InterPro" id="IPR053781">
    <property type="entry name" value="F-box_AtFBL13-like"/>
</dbReference>
<gene>
    <name evidence="3" type="ORF">LC_TR11513_c0_g1_i1_g.40405</name>
</gene>
<organism evidence="3">
    <name type="scientific">Noccaea caerulescens</name>
    <name type="common">Alpine penny-cress</name>
    <name type="synonym">Thlaspi caerulescens</name>
    <dbReference type="NCBI Taxonomy" id="107243"/>
    <lineage>
        <taxon>Eukaryota</taxon>
        <taxon>Viridiplantae</taxon>
        <taxon>Streptophyta</taxon>
        <taxon>Embryophyta</taxon>
        <taxon>Tracheophyta</taxon>
        <taxon>Spermatophyta</taxon>
        <taxon>Magnoliopsida</taxon>
        <taxon>eudicotyledons</taxon>
        <taxon>Gunneridae</taxon>
        <taxon>Pentapetalae</taxon>
        <taxon>rosids</taxon>
        <taxon>malvids</taxon>
        <taxon>Brassicales</taxon>
        <taxon>Brassicaceae</taxon>
        <taxon>Coluteocarpeae</taxon>
        <taxon>Noccaea</taxon>
    </lineage>
</organism>
<evidence type="ECO:0000259" key="1">
    <source>
        <dbReference type="Pfam" id="PF00646"/>
    </source>
</evidence>
<feature type="domain" description="FBD" evidence="2">
    <location>
        <begin position="342"/>
        <end position="380"/>
    </location>
</feature>
<dbReference type="SUPFAM" id="SSF81383">
    <property type="entry name" value="F-box domain"/>
    <property type="match status" value="1"/>
</dbReference>
<evidence type="ECO:0000259" key="2">
    <source>
        <dbReference type="Pfam" id="PF08387"/>
    </source>
</evidence>
<sequence length="388" mass="44661">MSLRLSDRIKTLELWGQDLSLSSSLVKDDESRNIRGEDRISLLPESLLCHILSFLTTKEAVCTSVLSSRWKNIWKWAPTLELETADFTNDEACVGFIHHKLRNFQSLREFNLCINSSKSRNDAALYEPCLGKLINRKIRRLVVDCYRNIEIPLTLASCKALVCLSLYCVKLNDFESLHLPCLEIMYLEEVVFPPRGDNNWFLDTPRLEYLTLIDNQFKSFKIICMSDSVKVDIDVDFELKTHHDLSERNIVYNLLKNFSAVGVLTLSWQTLKLIYRLRQMNPLPKFHGLTRLRAIMSLNASLEVLPMVLESCPNLKHLSLELVNDDDLEAVVTKLSDVHSFCLVSSLEYVEMESPVNTDEATEEKLVRYFLENARSLKKLSKSSFVTV</sequence>
<dbReference type="Gene3D" id="1.20.1280.50">
    <property type="match status" value="1"/>
</dbReference>
<dbReference type="EMBL" id="GEVK01013867">
    <property type="protein sequence ID" value="JAU38965.1"/>
    <property type="molecule type" value="Transcribed_RNA"/>
</dbReference>
<protein>
    <submittedName>
        <fullName evidence="3">F-box/FBD/LRR-repeat protein</fullName>
    </submittedName>
</protein>
<dbReference type="InterPro" id="IPR036047">
    <property type="entry name" value="F-box-like_dom_sf"/>
</dbReference>
<reference evidence="3" key="1">
    <citation type="submission" date="2016-07" db="EMBL/GenBank/DDBJ databases">
        <title>De novo transcriptome assembly of four accessions of the metal hyperaccumulator plant Noccaea caerulescens.</title>
        <authorList>
            <person name="Blande D."/>
            <person name="Halimaa P."/>
            <person name="Tervahauta A.I."/>
            <person name="Aarts M.G."/>
            <person name="Karenlampi S.O."/>
        </authorList>
    </citation>
    <scope>NUCLEOTIDE SEQUENCE</scope>
</reference>
<dbReference type="InterPro" id="IPR006566">
    <property type="entry name" value="FBD"/>
</dbReference>
<dbReference type="Gene3D" id="3.80.10.10">
    <property type="entry name" value="Ribonuclease Inhibitor"/>
    <property type="match status" value="1"/>
</dbReference>
<evidence type="ECO:0000313" key="3">
    <source>
        <dbReference type="EMBL" id="JAU38965.1"/>
    </source>
</evidence>
<name>A0A1J3F8J6_NOCCA</name>
<proteinExistence type="predicted"/>
<dbReference type="InterPro" id="IPR032675">
    <property type="entry name" value="LRR_dom_sf"/>
</dbReference>
<dbReference type="Pfam" id="PF00646">
    <property type="entry name" value="F-box"/>
    <property type="match status" value="1"/>
</dbReference>
<dbReference type="InterPro" id="IPR001810">
    <property type="entry name" value="F-box_dom"/>
</dbReference>
<feature type="domain" description="F-box" evidence="1">
    <location>
        <begin position="40"/>
        <end position="76"/>
    </location>
</feature>
<dbReference type="Pfam" id="PF08387">
    <property type="entry name" value="FBD"/>
    <property type="match status" value="1"/>
</dbReference>
<dbReference type="AlphaFoldDB" id="A0A1J3F8J6"/>
<dbReference type="CDD" id="cd22160">
    <property type="entry name" value="F-box_AtFBL13-like"/>
    <property type="match status" value="1"/>
</dbReference>
<dbReference type="InterPro" id="IPR050232">
    <property type="entry name" value="FBL13/AtMIF1-like"/>
</dbReference>
<dbReference type="SUPFAM" id="SSF52058">
    <property type="entry name" value="L domain-like"/>
    <property type="match status" value="1"/>
</dbReference>
<accession>A0A1J3F8J6</accession>
<dbReference type="PANTHER" id="PTHR31900:SF33">
    <property type="entry name" value="PROTEIN WITH RNI-LIKE_FBD-LIKE DOMAIN"/>
    <property type="match status" value="1"/>
</dbReference>
<dbReference type="PANTHER" id="PTHR31900">
    <property type="entry name" value="F-BOX/RNI SUPERFAMILY PROTEIN-RELATED"/>
    <property type="match status" value="1"/>
</dbReference>